<dbReference type="SUPFAM" id="SSF50249">
    <property type="entry name" value="Nucleic acid-binding proteins"/>
    <property type="match status" value="1"/>
</dbReference>
<evidence type="ECO:0000256" key="2">
    <source>
        <dbReference type="ARBA" id="ARBA00012816"/>
    </source>
</evidence>
<dbReference type="InterPro" id="IPR006195">
    <property type="entry name" value="aa-tRNA-synth_II"/>
</dbReference>
<comment type="similarity">
    <text evidence="1">Belongs to the class-II aminoacyl-tRNA synthetase family.</text>
</comment>
<dbReference type="GO" id="GO:0005524">
    <property type="term" value="F:ATP binding"/>
    <property type="evidence" value="ECO:0007669"/>
    <property type="project" value="UniProtKB-KW"/>
</dbReference>
<keyword evidence="4" id="KW-0547">Nucleotide-binding</keyword>
<dbReference type="InterPro" id="IPR004522">
    <property type="entry name" value="Asn-tRNA-ligase"/>
</dbReference>
<evidence type="ECO:0000313" key="11">
    <source>
        <dbReference type="Proteomes" id="UP000244066"/>
    </source>
</evidence>
<keyword evidence="5" id="KW-0067">ATP-binding</keyword>
<dbReference type="EMBL" id="NDWU01000003">
    <property type="protein sequence ID" value="PUA34105.1"/>
    <property type="molecule type" value="Genomic_DNA"/>
</dbReference>
<dbReference type="NCBIfam" id="NF003037">
    <property type="entry name" value="PRK03932.1"/>
    <property type="match status" value="1"/>
</dbReference>
<dbReference type="InterPro" id="IPR012340">
    <property type="entry name" value="NA-bd_OB-fold"/>
</dbReference>
<accession>A0A2R7Y9A3</accession>
<dbReference type="AlphaFoldDB" id="A0A2R7Y9A3"/>
<dbReference type="PROSITE" id="PS50862">
    <property type="entry name" value="AA_TRNA_LIGASE_II"/>
    <property type="match status" value="1"/>
</dbReference>
<dbReference type="GO" id="GO:0006421">
    <property type="term" value="P:asparaginyl-tRNA aminoacylation"/>
    <property type="evidence" value="ECO:0007669"/>
    <property type="project" value="UniProtKB-UniRule"/>
</dbReference>
<keyword evidence="7" id="KW-0030">Aminoacyl-tRNA synthetase</keyword>
<dbReference type="Pfam" id="PF00152">
    <property type="entry name" value="tRNA-synt_2"/>
    <property type="match status" value="1"/>
</dbReference>
<name>A0A2R7Y9A3_9ARCH</name>
<protein>
    <recommendedName>
        <fullName evidence="2 8">Asparagine--tRNA ligase</fullName>
        <ecNumber evidence="2 8">6.1.1.22</ecNumber>
    </recommendedName>
</protein>
<dbReference type="PRINTS" id="PR01042">
    <property type="entry name" value="TRNASYNTHASP"/>
</dbReference>
<evidence type="ECO:0000256" key="6">
    <source>
        <dbReference type="ARBA" id="ARBA00022917"/>
    </source>
</evidence>
<dbReference type="InterPro" id="IPR004365">
    <property type="entry name" value="NA-bd_OB_tRNA"/>
</dbReference>
<gene>
    <name evidence="10" type="ORF">B9J98_01615</name>
</gene>
<evidence type="ECO:0000256" key="7">
    <source>
        <dbReference type="ARBA" id="ARBA00023146"/>
    </source>
</evidence>
<evidence type="ECO:0000256" key="3">
    <source>
        <dbReference type="ARBA" id="ARBA00022598"/>
    </source>
</evidence>
<dbReference type="EC" id="6.1.1.22" evidence="2 8"/>
<dbReference type="InterPro" id="IPR045864">
    <property type="entry name" value="aa-tRNA-synth_II/BPL/LPL"/>
</dbReference>
<dbReference type="NCBIfam" id="NF003483">
    <property type="entry name" value="PRK05159.1"/>
    <property type="match status" value="1"/>
</dbReference>
<comment type="caution">
    <text evidence="10">The sequence shown here is derived from an EMBL/GenBank/DDBJ whole genome shotgun (WGS) entry which is preliminary data.</text>
</comment>
<dbReference type="GO" id="GO:0004816">
    <property type="term" value="F:asparagine-tRNA ligase activity"/>
    <property type="evidence" value="ECO:0007669"/>
    <property type="project" value="UniProtKB-UniRule"/>
</dbReference>
<evidence type="ECO:0000313" key="10">
    <source>
        <dbReference type="EMBL" id="PUA34105.1"/>
    </source>
</evidence>
<keyword evidence="3 10" id="KW-0436">Ligase</keyword>
<organism evidence="10 11">
    <name type="scientific">Candidatus Terraquivivens tikiterensis</name>
    <dbReference type="NCBI Taxonomy" id="1980982"/>
    <lineage>
        <taxon>Archaea</taxon>
        <taxon>Nitrososphaerota</taxon>
        <taxon>Candidatus Wolframiiraptoraceae</taxon>
        <taxon>Candidatus Terraquivivens</taxon>
    </lineage>
</organism>
<dbReference type="PANTHER" id="PTHR22594">
    <property type="entry name" value="ASPARTYL/LYSYL-TRNA SYNTHETASE"/>
    <property type="match status" value="1"/>
</dbReference>
<evidence type="ECO:0000256" key="8">
    <source>
        <dbReference type="NCBIfam" id="TIGR00457"/>
    </source>
</evidence>
<feature type="domain" description="Aminoacyl-transfer RNA synthetases class-II family profile" evidence="9">
    <location>
        <begin position="137"/>
        <end position="427"/>
    </location>
</feature>
<dbReference type="PANTHER" id="PTHR22594:SF34">
    <property type="entry name" value="ASPARAGINE--TRNA LIGASE, MITOCHONDRIAL-RELATED"/>
    <property type="match status" value="1"/>
</dbReference>
<dbReference type="InterPro" id="IPR004364">
    <property type="entry name" value="Aa-tRNA-synt_II"/>
</dbReference>
<evidence type="ECO:0000256" key="5">
    <source>
        <dbReference type="ARBA" id="ARBA00022840"/>
    </source>
</evidence>
<evidence type="ECO:0000256" key="4">
    <source>
        <dbReference type="ARBA" id="ARBA00022741"/>
    </source>
</evidence>
<dbReference type="CDD" id="cd00776">
    <property type="entry name" value="AsxRS_core"/>
    <property type="match status" value="1"/>
</dbReference>
<dbReference type="Proteomes" id="UP000244066">
    <property type="component" value="Unassembled WGS sequence"/>
</dbReference>
<dbReference type="Gene3D" id="2.40.50.140">
    <property type="entry name" value="Nucleic acid-binding proteins"/>
    <property type="match status" value="1"/>
</dbReference>
<reference evidence="10 11" key="1">
    <citation type="submission" date="2017-04" db="EMBL/GenBank/DDBJ databases">
        <title>Draft Aigarchaeota genome from a New Zealand hot spring.</title>
        <authorList>
            <person name="Reysenbach A.-L."/>
            <person name="Donaho J.A."/>
            <person name="Gerhart J."/>
            <person name="Kelley J.F."/>
            <person name="Kouba K."/>
            <person name="Podar M."/>
            <person name="Stott M."/>
        </authorList>
    </citation>
    <scope>NUCLEOTIDE SEQUENCE [LARGE SCALE GENOMIC DNA]</scope>
    <source>
        <strain evidence="10">NZ13_MG1</strain>
    </source>
</reference>
<dbReference type="SUPFAM" id="SSF55681">
    <property type="entry name" value="Class II aaRS and biotin synthetases"/>
    <property type="match status" value="1"/>
</dbReference>
<dbReference type="InterPro" id="IPR002312">
    <property type="entry name" value="Asp/Asn-tRNA-synth_IIb"/>
</dbReference>
<dbReference type="NCBIfam" id="TIGR00457">
    <property type="entry name" value="asnS"/>
    <property type="match status" value="1"/>
</dbReference>
<dbReference type="GO" id="GO:0003676">
    <property type="term" value="F:nucleic acid binding"/>
    <property type="evidence" value="ECO:0007669"/>
    <property type="project" value="InterPro"/>
</dbReference>
<dbReference type="Gene3D" id="3.30.930.10">
    <property type="entry name" value="Bira Bifunctional Protein, Domain 2"/>
    <property type="match status" value="1"/>
</dbReference>
<sequence>MVPELARRLHIAEAFCMPENEEVELFGWVRNKRVHGKLVFLELRDSTGTIQVTVKHGLVDEGGFAEALDVTRESSVVVTGLTKKDPRAPGGTEIQCSSFKVIGKSIAEFPIRPGSSTRFLLDNRHLHIRSPKVTAIMKIRSLLTGILHEWFRKNGFTEVHCPTFITAAVEGGATLFKVDYFGKEVYLTQSVQFYQEAAIFGLEKVYTIQPSFRAELSRTRRHLTEFWHVEAEMANATLEDVMAVVERLVGDVVKALAESAGPYLKVLGKSLDPSLAEPPYPRLRYADALEILRRKGFDVKWGQDFGADEERELSKEFDKPFFVTHYPREAKAFYHMPDPSDPRVTLSADLLAPGGYGEIVGGGQRIHDYDLLVQRIKEAGLNPSDYEWYLDLRRYGSVPHSGFGLGLERMLWWLLGMNHIRSVTLFPRTPTRVYP</sequence>
<proteinExistence type="inferred from homology"/>
<keyword evidence="6" id="KW-0648">Protein biosynthesis</keyword>
<dbReference type="Pfam" id="PF01336">
    <property type="entry name" value="tRNA_anti-codon"/>
    <property type="match status" value="1"/>
</dbReference>
<evidence type="ECO:0000259" key="9">
    <source>
        <dbReference type="PROSITE" id="PS50862"/>
    </source>
</evidence>
<evidence type="ECO:0000256" key="1">
    <source>
        <dbReference type="ARBA" id="ARBA00008226"/>
    </source>
</evidence>